<protein>
    <recommendedName>
        <fullName evidence="3">OTU domain-containing protein</fullName>
    </recommendedName>
</protein>
<dbReference type="InParanoid" id="A0A1X7UCR7"/>
<dbReference type="Gene3D" id="3.90.70.80">
    <property type="match status" value="1"/>
</dbReference>
<feature type="compositionally biased region" description="Gly residues" evidence="1">
    <location>
        <begin position="523"/>
        <end position="534"/>
    </location>
</feature>
<accession>A0A1X7UCR7</accession>
<feature type="compositionally biased region" description="Gly residues" evidence="1">
    <location>
        <begin position="479"/>
        <end position="498"/>
    </location>
</feature>
<dbReference type="AlphaFoldDB" id="A0A1X7UCR7"/>
<feature type="region of interest" description="Disordered" evidence="1">
    <location>
        <begin position="461"/>
        <end position="534"/>
    </location>
</feature>
<dbReference type="EnsemblMetazoa" id="Aqu2.1.25257_001">
    <property type="protein sequence ID" value="Aqu2.1.25257_001"/>
    <property type="gene ID" value="Aqu2.1.25257"/>
</dbReference>
<name>A0A1X7UCR7_AMPQE</name>
<reference evidence="2" key="1">
    <citation type="submission" date="2017-05" db="UniProtKB">
        <authorList>
            <consortium name="EnsemblMetazoa"/>
        </authorList>
    </citation>
    <scope>IDENTIFICATION</scope>
</reference>
<organism evidence="2">
    <name type="scientific">Amphimedon queenslandica</name>
    <name type="common">Sponge</name>
    <dbReference type="NCBI Taxonomy" id="400682"/>
    <lineage>
        <taxon>Eukaryota</taxon>
        <taxon>Metazoa</taxon>
        <taxon>Porifera</taxon>
        <taxon>Demospongiae</taxon>
        <taxon>Heteroscleromorpha</taxon>
        <taxon>Haplosclerida</taxon>
        <taxon>Niphatidae</taxon>
        <taxon>Amphimedon</taxon>
    </lineage>
</organism>
<proteinExistence type="predicted"/>
<sequence>MSLAVGYREMLRRNIDVTVGLVNGAFGTGLSLDAVIIDLLTDVFGDGVAYVALSHSVQINRLRSKFRNDLPQIKKSKGKKRKFQLTGIIDDGEPCNLKTKFNVKDDDSCSSLIVSIKLSKIKCKPKDNTKQVIQKHDDVIFTDAEPSNPDIVRWRQRDYVYYPGNEEFQRWCEILNLKFVTAARILPGSPITPLSDERVPNSTLDVLGDGNCLFYALSYLITGSISQQYELRKAIVSNMPNFEELFNSTTIYSYSLTPIFVGRARYGTQELYGIPCDTNTPALYLKHVGTNHFQADRGLGREEAVIIKSGSCLWLYMYVTFIFEVRLRMRLKGEGDVPLCEHLYLVGVCCIMELQGIQKFHVIACVFTLLAFDVFLLLCATGIDSWKGFDDSAILLLDIGMKMESKKKFKLIKVIVFCNVFSTPSAPASAMASWCSGLLSCLRTSSLCCCRAPMATGGGAPPKPPANGGGGGPPPPPATGGGGGPSRPPATGGGGGGGPPWPAGAGTGGGGGGPPWPPATTGATGGGGGSGGGP</sequence>
<evidence type="ECO:0000313" key="2">
    <source>
        <dbReference type="EnsemblMetazoa" id="Aqu2.1.25257_001"/>
    </source>
</evidence>
<evidence type="ECO:0000256" key="1">
    <source>
        <dbReference type="SAM" id="MobiDB-lite"/>
    </source>
</evidence>
<evidence type="ECO:0008006" key="3">
    <source>
        <dbReference type="Google" id="ProtNLM"/>
    </source>
</evidence>